<dbReference type="PANTHER" id="PTHR43422:SF3">
    <property type="entry name" value="THIAMINE THIAZOLE SYNTHASE"/>
    <property type="match status" value="1"/>
</dbReference>
<dbReference type="RefSeq" id="WP_189132774.1">
    <property type="nucleotide sequence ID" value="NZ_BMMS01000015.1"/>
</dbReference>
<gene>
    <name evidence="3" type="ORF">GCM10012280_36450</name>
</gene>
<accession>A0A918DY11</accession>
<dbReference type="GO" id="GO:0071949">
    <property type="term" value="F:FAD binding"/>
    <property type="evidence" value="ECO:0007669"/>
    <property type="project" value="InterPro"/>
</dbReference>
<evidence type="ECO:0000313" key="4">
    <source>
        <dbReference type="Proteomes" id="UP000641932"/>
    </source>
</evidence>
<reference evidence="3" key="2">
    <citation type="submission" date="2020-09" db="EMBL/GenBank/DDBJ databases">
        <authorList>
            <person name="Sun Q."/>
            <person name="Zhou Y."/>
        </authorList>
    </citation>
    <scope>NUCLEOTIDE SEQUENCE</scope>
    <source>
        <strain evidence="3">CGMCC 4.7201</strain>
    </source>
</reference>
<feature type="compositionally biased region" description="Gly residues" evidence="1">
    <location>
        <begin position="465"/>
        <end position="474"/>
    </location>
</feature>
<dbReference type="AlphaFoldDB" id="A0A918DY11"/>
<name>A0A918DY11_9ACTN</name>
<feature type="domain" description="FAD-binding" evidence="2">
    <location>
        <begin position="5"/>
        <end position="371"/>
    </location>
</feature>
<dbReference type="Proteomes" id="UP000641932">
    <property type="component" value="Unassembled WGS sequence"/>
</dbReference>
<reference evidence="3" key="1">
    <citation type="journal article" date="2014" name="Int. J. Syst. Evol. Microbiol.">
        <title>Complete genome sequence of Corynebacterium casei LMG S-19264T (=DSM 44701T), isolated from a smear-ripened cheese.</title>
        <authorList>
            <consortium name="US DOE Joint Genome Institute (JGI-PGF)"/>
            <person name="Walter F."/>
            <person name="Albersmeier A."/>
            <person name="Kalinowski J."/>
            <person name="Ruckert C."/>
        </authorList>
    </citation>
    <scope>NUCLEOTIDE SEQUENCE</scope>
    <source>
        <strain evidence="3">CGMCC 4.7201</strain>
    </source>
</reference>
<dbReference type="Gene3D" id="3.30.9.100">
    <property type="match status" value="1"/>
</dbReference>
<dbReference type="EMBL" id="BMMS01000015">
    <property type="protein sequence ID" value="GGO90587.1"/>
    <property type="molecule type" value="Genomic_DNA"/>
</dbReference>
<feature type="region of interest" description="Disordered" evidence="1">
    <location>
        <begin position="440"/>
        <end position="474"/>
    </location>
</feature>
<dbReference type="SUPFAM" id="SSF51905">
    <property type="entry name" value="FAD/NAD(P)-binding domain"/>
    <property type="match status" value="1"/>
</dbReference>
<dbReference type="Pfam" id="PF01494">
    <property type="entry name" value="FAD_binding_3"/>
    <property type="match status" value="1"/>
</dbReference>
<organism evidence="3 4">
    <name type="scientific">Wenjunlia tyrosinilytica</name>
    <dbReference type="NCBI Taxonomy" id="1544741"/>
    <lineage>
        <taxon>Bacteria</taxon>
        <taxon>Bacillati</taxon>
        <taxon>Actinomycetota</taxon>
        <taxon>Actinomycetes</taxon>
        <taxon>Kitasatosporales</taxon>
        <taxon>Streptomycetaceae</taxon>
        <taxon>Wenjunlia</taxon>
    </lineage>
</organism>
<protein>
    <recommendedName>
        <fullName evidence="2">FAD-binding domain-containing protein</fullName>
    </recommendedName>
</protein>
<dbReference type="Gene3D" id="3.50.50.60">
    <property type="entry name" value="FAD/NAD(P)-binding domain"/>
    <property type="match status" value="1"/>
</dbReference>
<keyword evidence="4" id="KW-1185">Reference proteome</keyword>
<evidence type="ECO:0000256" key="1">
    <source>
        <dbReference type="SAM" id="MobiDB-lite"/>
    </source>
</evidence>
<dbReference type="InterPro" id="IPR002938">
    <property type="entry name" value="FAD-bd"/>
</dbReference>
<evidence type="ECO:0000313" key="3">
    <source>
        <dbReference type="EMBL" id="GGO90587.1"/>
    </source>
</evidence>
<evidence type="ECO:0000259" key="2">
    <source>
        <dbReference type="Pfam" id="PF01494"/>
    </source>
</evidence>
<proteinExistence type="predicted"/>
<sequence length="474" mass="50429">MRKPTHAVVLGGGLAGTLAASVAASYVDTVTVIERDRFSADAAPRSGVPQARHAHLLWSGGARVIESLLPGTTERWIKAGAHRIGLPDGIVSMSAQGWLRRWPGTQFLITCSRDLLDSVVREQALADARTTLREYTEAQELLGSATTVTGVRIRDRDSGGTEELEADLVVDASGRGSRARQWLEALGLPQAREEVVDSGLAYATRVFRAPAGAAQSFPVVNVQADPREPRPGQTATLLPIEDGRWLVTLSGTRGGPPPTDEEHFVAFARGVRHPVVGELIAEAEPLSPVYASRSTVNRRLFFEKLPNWPRGLVVLGDAVATYNPVYGHGMSVVAHSAQALRQGLAKLGTGPGAARHIQRAVARAVEPAWMVATGQDILYPDAVGPRPNAVAALGQRYVERLMRTAASRPSVAEALLESFTLSGPMTGLLAPKVALATLRGPHLPPLKEPPLTADERSRATSGVPPAGGTGDWEE</sequence>
<dbReference type="PANTHER" id="PTHR43422">
    <property type="entry name" value="THIAMINE THIAZOLE SYNTHASE"/>
    <property type="match status" value="1"/>
</dbReference>
<dbReference type="InterPro" id="IPR036188">
    <property type="entry name" value="FAD/NAD-bd_sf"/>
</dbReference>
<comment type="caution">
    <text evidence="3">The sequence shown here is derived from an EMBL/GenBank/DDBJ whole genome shotgun (WGS) entry which is preliminary data.</text>
</comment>